<dbReference type="OrthoDB" id="9806952at2"/>
<feature type="transmembrane region" description="Helical" evidence="2">
    <location>
        <begin position="228"/>
        <end position="247"/>
    </location>
</feature>
<dbReference type="EMBL" id="FORI01000004">
    <property type="protein sequence ID" value="SFI67006.1"/>
    <property type="molecule type" value="Genomic_DNA"/>
</dbReference>
<accession>A0A1I3K3K0</accession>
<dbReference type="SUPFAM" id="SSF109604">
    <property type="entry name" value="HD-domain/PDEase-like"/>
    <property type="match status" value="1"/>
</dbReference>
<organism evidence="4 5">
    <name type="scientific">Treponema bryantii</name>
    <dbReference type="NCBI Taxonomy" id="163"/>
    <lineage>
        <taxon>Bacteria</taxon>
        <taxon>Pseudomonadati</taxon>
        <taxon>Spirochaetota</taxon>
        <taxon>Spirochaetia</taxon>
        <taxon>Spirochaetales</taxon>
        <taxon>Treponemataceae</taxon>
        <taxon>Treponema</taxon>
    </lineage>
</organism>
<dbReference type="Pfam" id="PF01966">
    <property type="entry name" value="HD"/>
    <property type="match status" value="1"/>
</dbReference>
<reference evidence="5" key="1">
    <citation type="submission" date="2016-10" db="EMBL/GenBank/DDBJ databases">
        <authorList>
            <person name="Varghese N."/>
            <person name="Submissions S."/>
        </authorList>
    </citation>
    <scope>NUCLEOTIDE SEQUENCE [LARGE SCALE GENOMIC DNA]</scope>
    <source>
        <strain evidence="5">XBD1002</strain>
    </source>
</reference>
<dbReference type="InterPro" id="IPR006674">
    <property type="entry name" value="HD_domain"/>
</dbReference>
<name>A0A1I3K3K0_9SPIR</name>
<dbReference type="PANTHER" id="PTHR36442:SF1">
    <property type="entry name" value="CYCLIC-DI-AMP PHOSPHODIESTERASE PGPH"/>
    <property type="match status" value="1"/>
</dbReference>
<dbReference type="RefSeq" id="WP_083425703.1">
    <property type="nucleotide sequence ID" value="NZ_FORI01000004.1"/>
</dbReference>
<dbReference type="CDD" id="cd00077">
    <property type="entry name" value="HDc"/>
    <property type="match status" value="1"/>
</dbReference>
<protein>
    <recommendedName>
        <fullName evidence="3">HD domain-containing protein</fullName>
    </recommendedName>
</protein>
<feature type="transmembrane region" description="Helical" evidence="2">
    <location>
        <begin position="133"/>
        <end position="152"/>
    </location>
</feature>
<dbReference type="SMART" id="SM00471">
    <property type="entry name" value="HDc"/>
    <property type="match status" value="1"/>
</dbReference>
<evidence type="ECO:0000313" key="5">
    <source>
        <dbReference type="Proteomes" id="UP000182737"/>
    </source>
</evidence>
<sequence>MKKNNSEKENNKPGTAKFVMKGIGEYMRHNYPFLILFFAGLLAVSALNFVKISTAETIANFSLEDFEIGQIADRTIIADRSLPPDNIDPVSVTKGEKIIKKGFAITEEGFAKLKKMSASPLYIDYRAFANSELYLLLLSIMWYLLFTFISVNRKLLFKEPLLQVIFFLAVYAVTAFCGKLSLFSSPYSICIAIPSALFIMIVTILYGNLSALLLSIVLSIGVLCATNWQIPTFLLTLASSLTAAAIVRKIERRLDLVFAGLMIAVFNIVYVLLFSVIFNETFEELPKLMIGLAINGFLSGILTLGFLTPLEIMLNTASVFRLMDLSDTNTPIFKQMQIQANGTYNHSMMVAQLAEVGCREIGANSLLARVGAYYHDIGKMDQSEYFVENQVNGMENKHNDLNPTLSASVIKSHVRKGVEKARQLHLPQAVIDIIAEHHGNSIITYFYNNAKEKDPSLDEDDFRYPGIPPVTKESAVVMLADTVEAACHTLENPTSPRLEKFITILINQKMELKQLDNCDLTFHDISRIKAAFVNLLTGYYHNRIKYQNQQDPDEAPAKTEEAPAAEAPKAAAKEPAKPAVKEAPKAPAKEAAAPKATAEKKASAAAKTVKEKK</sequence>
<feature type="domain" description="HD" evidence="3">
    <location>
        <begin position="343"/>
        <end position="486"/>
    </location>
</feature>
<dbReference type="Gene3D" id="1.10.3210.10">
    <property type="entry name" value="Hypothetical protein af1432"/>
    <property type="match status" value="1"/>
</dbReference>
<keyword evidence="2" id="KW-1133">Transmembrane helix</keyword>
<feature type="transmembrane region" description="Helical" evidence="2">
    <location>
        <begin position="31"/>
        <end position="50"/>
    </location>
</feature>
<feature type="transmembrane region" description="Helical" evidence="2">
    <location>
        <begin position="196"/>
        <end position="222"/>
    </location>
</feature>
<keyword evidence="2" id="KW-0472">Membrane</keyword>
<proteinExistence type="predicted"/>
<dbReference type="PANTHER" id="PTHR36442">
    <property type="entry name" value="CYCLIC-DI-AMP PHOSPHODIESTERASE PGPH"/>
    <property type="match status" value="1"/>
</dbReference>
<keyword evidence="2" id="KW-0812">Transmembrane</keyword>
<dbReference type="Proteomes" id="UP000182737">
    <property type="component" value="Unassembled WGS sequence"/>
</dbReference>
<dbReference type="Pfam" id="PF07698">
    <property type="entry name" value="7TM-7TMR_HD"/>
    <property type="match status" value="1"/>
</dbReference>
<dbReference type="InterPro" id="IPR006675">
    <property type="entry name" value="HDIG_dom"/>
</dbReference>
<dbReference type="NCBIfam" id="TIGR00277">
    <property type="entry name" value="HDIG"/>
    <property type="match status" value="1"/>
</dbReference>
<dbReference type="InterPro" id="IPR052722">
    <property type="entry name" value="PgpH_phosphodiesterase"/>
</dbReference>
<dbReference type="InterPro" id="IPR011621">
    <property type="entry name" value="Metal-dep_PHydrolase_7TM_intra"/>
</dbReference>
<evidence type="ECO:0000313" key="4">
    <source>
        <dbReference type="EMBL" id="SFI67006.1"/>
    </source>
</evidence>
<feature type="transmembrane region" description="Helical" evidence="2">
    <location>
        <begin position="164"/>
        <end position="184"/>
    </location>
</feature>
<feature type="region of interest" description="Disordered" evidence="1">
    <location>
        <begin position="549"/>
        <end position="613"/>
    </location>
</feature>
<dbReference type="AlphaFoldDB" id="A0A1I3K3K0"/>
<evidence type="ECO:0000256" key="2">
    <source>
        <dbReference type="SAM" id="Phobius"/>
    </source>
</evidence>
<dbReference type="PROSITE" id="PS51831">
    <property type="entry name" value="HD"/>
    <property type="match status" value="1"/>
</dbReference>
<evidence type="ECO:0000256" key="1">
    <source>
        <dbReference type="SAM" id="MobiDB-lite"/>
    </source>
</evidence>
<keyword evidence="5" id="KW-1185">Reference proteome</keyword>
<gene>
    <name evidence="4" type="ORF">SAMN04487775_10450</name>
</gene>
<feature type="compositionally biased region" description="Basic and acidic residues" evidence="1">
    <location>
        <begin position="571"/>
        <end position="588"/>
    </location>
</feature>
<feature type="transmembrane region" description="Helical" evidence="2">
    <location>
        <begin position="254"/>
        <end position="278"/>
    </location>
</feature>
<feature type="transmembrane region" description="Helical" evidence="2">
    <location>
        <begin position="290"/>
        <end position="314"/>
    </location>
</feature>
<dbReference type="InterPro" id="IPR003607">
    <property type="entry name" value="HD/PDEase_dom"/>
</dbReference>
<evidence type="ECO:0000259" key="3">
    <source>
        <dbReference type="PROSITE" id="PS51831"/>
    </source>
</evidence>